<protein>
    <submittedName>
        <fullName evidence="3">Uncharacterized protein</fullName>
    </submittedName>
</protein>
<keyword evidence="2" id="KW-0812">Transmembrane</keyword>
<dbReference type="Proteomes" id="UP000287918">
    <property type="component" value="Segment"/>
</dbReference>
<dbReference type="GeneID" id="55009924"/>
<evidence type="ECO:0000313" key="4">
    <source>
        <dbReference type="Proteomes" id="UP000287918"/>
    </source>
</evidence>
<keyword evidence="1" id="KW-0175">Coiled coil</keyword>
<feature type="coiled-coil region" evidence="1">
    <location>
        <begin position="37"/>
        <end position="64"/>
    </location>
</feature>
<accession>A0A3S9UNB2</accession>
<organism evidence="3 4">
    <name type="scientific">Arthrobacter phage Maja</name>
    <dbReference type="NCBI Taxonomy" id="2499009"/>
    <lineage>
        <taxon>Viruses</taxon>
        <taxon>Duplodnaviria</taxon>
        <taxon>Heunggongvirae</taxon>
        <taxon>Uroviricota</taxon>
        <taxon>Caudoviricetes</taxon>
        <taxon>Majavirus</taxon>
        <taxon>Majavirus maja</taxon>
    </lineage>
</organism>
<keyword evidence="2" id="KW-1133">Transmembrane helix</keyword>
<evidence type="ECO:0000256" key="2">
    <source>
        <dbReference type="SAM" id="Phobius"/>
    </source>
</evidence>
<dbReference type="KEGG" id="vg:55009924"/>
<dbReference type="RefSeq" id="YP_009818580.1">
    <property type="nucleotide sequence ID" value="NC_048140.1"/>
</dbReference>
<gene>
    <name evidence="3" type="primary">20</name>
    <name evidence="3" type="ORF">PBI_MAJA_20</name>
</gene>
<reference evidence="3 4" key="1">
    <citation type="submission" date="2018-12" db="EMBL/GenBank/DDBJ databases">
        <authorList>
            <person name="Rimple P.A."/>
            <person name="Stoner T.H."/>
            <person name="Garlena R.A."/>
            <person name="Russell D.A."/>
            <person name="Pope W.H."/>
            <person name="Jacobs-Sera D."/>
            <person name="Hatfull G.F."/>
        </authorList>
    </citation>
    <scope>NUCLEOTIDE SEQUENCE [LARGE SCALE GENOMIC DNA]</scope>
</reference>
<feature type="transmembrane region" description="Helical" evidence="2">
    <location>
        <begin position="12"/>
        <end position="29"/>
    </location>
</feature>
<proteinExistence type="predicted"/>
<dbReference type="EMBL" id="MK279899">
    <property type="protein sequence ID" value="AZS11718.1"/>
    <property type="molecule type" value="Genomic_DNA"/>
</dbReference>
<keyword evidence="2" id="KW-0472">Membrane</keyword>
<keyword evidence="4" id="KW-1185">Reference proteome</keyword>
<name>A0A3S9UNB2_9CAUD</name>
<evidence type="ECO:0000313" key="3">
    <source>
        <dbReference type="EMBL" id="AZS11718.1"/>
    </source>
</evidence>
<sequence length="72" mass="7962">MDPQVLELIKTVGGVLLSTGGALGLYLIFRKIDAEIQKALREDIAALRKENRDLRADLRKAEGRDEEEGDPA</sequence>
<evidence type="ECO:0000256" key="1">
    <source>
        <dbReference type="SAM" id="Coils"/>
    </source>
</evidence>